<accession>A0A7J7NNN9</accession>
<dbReference type="EMBL" id="JACGCM010000677">
    <property type="protein sequence ID" value="KAF6168805.1"/>
    <property type="molecule type" value="Genomic_DNA"/>
</dbReference>
<feature type="region of interest" description="Disordered" evidence="1">
    <location>
        <begin position="76"/>
        <end position="103"/>
    </location>
</feature>
<sequence>MTQQNNEKQPKVVVMIDEDRSVIECPNTPTNLRKLVILALKEMRQNKCSRRQVRDWEPQGSSYDDSDEVEDIIDSFGDASEPNYYPEEGSIDESQPMRTKSTGLLGKLPFKPGCMGSESVRIAAQQGSHEDPLCELIAGDDDELLLPIHEEWPEELERELSVEDPNVIEQS</sequence>
<protein>
    <submittedName>
        <fullName evidence="2">Uncharacterized protein</fullName>
    </submittedName>
</protein>
<evidence type="ECO:0000256" key="1">
    <source>
        <dbReference type="SAM" id="MobiDB-lite"/>
    </source>
</evidence>
<gene>
    <name evidence="2" type="ORF">GIB67_042112</name>
</gene>
<organism evidence="2 3">
    <name type="scientific">Kingdonia uniflora</name>
    <dbReference type="NCBI Taxonomy" id="39325"/>
    <lineage>
        <taxon>Eukaryota</taxon>
        <taxon>Viridiplantae</taxon>
        <taxon>Streptophyta</taxon>
        <taxon>Embryophyta</taxon>
        <taxon>Tracheophyta</taxon>
        <taxon>Spermatophyta</taxon>
        <taxon>Magnoliopsida</taxon>
        <taxon>Ranunculales</taxon>
        <taxon>Circaeasteraceae</taxon>
        <taxon>Kingdonia</taxon>
    </lineage>
</organism>
<proteinExistence type="predicted"/>
<feature type="non-terminal residue" evidence="2">
    <location>
        <position position="1"/>
    </location>
</feature>
<evidence type="ECO:0000313" key="3">
    <source>
        <dbReference type="Proteomes" id="UP000541444"/>
    </source>
</evidence>
<evidence type="ECO:0000313" key="2">
    <source>
        <dbReference type="EMBL" id="KAF6168805.1"/>
    </source>
</evidence>
<reference evidence="2 3" key="1">
    <citation type="journal article" date="2020" name="IScience">
        <title>Genome Sequencing of the Endangered Kingdonia uniflora (Circaeasteraceae, Ranunculales) Reveals Potential Mechanisms of Evolutionary Specialization.</title>
        <authorList>
            <person name="Sun Y."/>
            <person name="Deng T."/>
            <person name="Zhang A."/>
            <person name="Moore M.J."/>
            <person name="Landis J.B."/>
            <person name="Lin N."/>
            <person name="Zhang H."/>
            <person name="Zhang X."/>
            <person name="Huang J."/>
            <person name="Zhang X."/>
            <person name="Sun H."/>
            <person name="Wang H."/>
        </authorList>
    </citation>
    <scope>NUCLEOTIDE SEQUENCE [LARGE SCALE GENOMIC DNA]</scope>
    <source>
        <strain evidence="2">TB1705</strain>
        <tissue evidence="2">Leaf</tissue>
    </source>
</reference>
<dbReference type="AlphaFoldDB" id="A0A7J7NNN9"/>
<feature type="compositionally biased region" description="Polar residues" evidence="1">
    <location>
        <begin position="92"/>
        <end position="102"/>
    </location>
</feature>
<name>A0A7J7NNN9_9MAGN</name>
<comment type="caution">
    <text evidence="2">The sequence shown here is derived from an EMBL/GenBank/DDBJ whole genome shotgun (WGS) entry which is preliminary data.</text>
</comment>
<dbReference type="Proteomes" id="UP000541444">
    <property type="component" value="Unassembled WGS sequence"/>
</dbReference>
<keyword evidence="3" id="KW-1185">Reference proteome</keyword>